<dbReference type="GO" id="GO:0009003">
    <property type="term" value="F:signal peptidase activity"/>
    <property type="evidence" value="ECO:0007669"/>
    <property type="project" value="UniProtKB-EC"/>
</dbReference>
<dbReference type="STRING" id="1216932.CM240_3033"/>
<feature type="transmembrane region" description="Helical" evidence="7">
    <location>
        <begin position="12"/>
        <end position="30"/>
    </location>
</feature>
<feature type="active site" evidence="6">
    <location>
        <position position="79"/>
    </location>
</feature>
<name>W6SK32_9CLOT</name>
<keyword evidence="7" id="KW-0812">Transmembrane</keyword>
<evidence type="ECO:0000313" key="10">
    <source>
        <dbReference type="Proteomes" id="UP000019426"/>
    </source>
</evidence>
<dbReference type="PANTHER" id="PTHR43390">
    <property type="entry name" value="SIGNAL PEPTIDASE I"/>
    <property type="match status" value="1"/>
</dbReference>
<dbReference type="PATRIC" id="fig|1216932.3.peg.3001"/>
<keyword evidence="7" id="KW-1133">Transmembrane helix</keyword>
<dbReference type="Gene3D" id="2.10.109.10">
    <property type="entry name" value="Umud Fragment, subunit A"/>
    <property type="match status" value="1"/>
</dbReference>
<keyword evidence="10" id="KW-1185">Reference proteome</keyword>
<evidence type="ECO:0000256" key="2">
    <source>
        <dbReference type="ARBA" id="ARBA00004401"/>
    </source>
</evidence>
<keyword evidence="5 7" id="KW-0378">Hydrolase</keyword>
<dbReference type="GO" id="GO:0005886">
    <property type="term" value="C:plasma membrane"/>
    <property type="evidence" value="ECO:0007669"/>
    <property type="project" value="UniProtKB-SubCell"/>
</dbReference>
<dbReference type="EC" id="3.4.21.89" evidence="4 7"/>
<dbReference type="NCBIfam" id="TIGR02227">
    <property type="entry name" value="sigpep_I_bact"/>
    <property type="match status" value="1"/>
</dbReference>
<dbReference type="PANTHER" id="PTHR43390:SF1">
    <property type="entry name" value="CHLOROPLAST PROCESSING PEPTIDASE"/>
    <property type="match status" value="1"/>
</dbReference>
<proteinExistence type="inferred from homology"/>
<feature type="active site" evidence="6">
    <location>
        <position position="39"/>
    </location>
</feature>
<dbReference type="Pfam" id="PF10502">
    <property type="entry name" value="Peptidase_S26"/>
    <property type="match status" value="1"/>
</dbReference>
<dbReference type="PRINTS" id="PR00727">
    <property type="entry name" value="LEADERPTASE"/>
</dbReference>
<comment type="subcellular location">
    <subcellularLocation>
        <location evidence="2">Cell membrane</location>
        <topology evidence="2">Single-pass type II membrane protein</topology>
    </subcellularLocation>
    <subcellularLocation>
        <location evidence="7">Membrane</location>
        <topology evidence="7">Single-pass type II membrane protein</topology>
    </subcellularLocation>
</comment>
<dbReference type="CDD" id="cd06530">
    <property type="entry name" value="S26_SPase_I"/>
    <property type="match status" value="1"/>
</dbReference>
<dbReference type="Proteomes" id="UP000019426">
    <property type="component" value="Chromosome M2/40_rep2"/>
</dbReference>
<evidence type="ECO:0000256" key="4">
    <source>
        <dbReference type="ARBA" id="ARBA00013208"/>
    </source>
</evidence>
<dbReference type="RefSeq" id="WP_044040300.1">
    <property type="nucleotide sequence ID" value="NZ_HG917869.1"/>
</dbReference>
<dbReference type="KEGG" id="clt:CM240_3033"/>
<dbReference type="EMBL" id="HG917869">
    <property type="protein sequence ID" value="CDM70150.1"/>
    <property type="molecule type" value="Genomic_DNA"/>
</dbReference>
<evidence type="ECO:0000256" key="1">
    <source>
        <dbReference type="ARBA" id="ARBA00000677"/>
    </source>
</evidence>
<reference evidence="9 10" key="1">
    <citation type="submission" date="2013-11" db="EMBL/GenBank/DDBJ databases">
        <title>Complete genome sequence of Clostridum sp. M2/40.</title>
        <authorList>
            <person name="Wibberg D."/>
            <person name="Puehler A."/>
            <person name="Schlueter A."/>
        </authorList>
    </citation>
    <scope>NUCLEOTIDE SEQUENCE [LARGE SCALE GENOMIC DNA]</scope>
    <source>
        <strain evidence="10">M2/40</strain>
    </source>
</reference>
<dbReference type="GO" id="GO:0004252">
    <property type="term" value="F:serine-type endopeptidase activity"/>
    <property type="evidence" value="ECO:0007669"/>
    <property type="project" value="InterPro"/>
</dbReference>
<dbReference type="HOGENOM" id="CLU_028723_5_3_9"/>
<dbReference type="InterPro" id="IPR019757">
    <property type="entry name" value="Pept_S26A_signal_pept_1_Lys-AS"/>
</dbReference>
<keyword evidence="7" id="KW-0645">Protease</keyword>
<organism evidence="9 10">
    <name type="scientific">Clostridium bornimense</name>
    <dbReference type="NCBI Taxonomy" id="1216932"/>
    <lineage>
        <taxon>Bacteria</taxon>
        <taxon>Bacillati</taxon>
        <taxon>Bacillota</taxon>
        <taxon>Clostridia</taxon>
        <taxon>Eubacteriales</taxon>
        <taxon>Clostridiaceae</taxon>
        <taxon>Clostridium</taxon>
    </lineage>
</organism>
<comment type="catalytic activity">
    <reaction evidence="1 7">
        <text>Cleavage of hydrophobic, N-terminal signal or leader sequences from secreted and periplasmic proteins.</text>
        <dbReference type="EC" id="3.4.21.89"/>
    </reaction>
</comment>
<comment type="similarity">
    <text evidence="3 7">Belongs to the peptidase S26 family.</text>
</comment>
<evidence type="ECO:0000256" key="5">
    <source>
        <dbReference type="ARBA" id="ARBA00022801"/>
    </source>
</evidence>
<evidence type="ECO:0000256" key="7">
    <source>
        <dbReference type="RuleBase" id="RU362042"/>
    </source>
</evidence>
<gene>
    <name evidence="9" type="ORF">CM240_3033</name>
</gene>
<dbReference type="PROSITE" id="PS00761">
    <property type="entry name" value="SPASE_I_3"/>
    <property type="match status" value="1"/>
</dbReference>
<dbReference type="GO" id="GO:0006465">
    <property type="term" value="P:signal peptide processing"/>
    <property type="evidence" value="ECO:0007669"/>
    <property type="project" value="InterPro"/>
</dbReference>
<protein>
    <recommendedName>
        <fullName evidence="4 7">Signal peptidase I</fullName>
        <ecNumber evidence="4 7">3.4.21.89</ecNumber>
    </recommendedName>
</protein>
<evidence type="ECO:0000256" key="3">
    <source>
        <dbReference type="ARBA" id="ARBA00009370"/>
    </source>
</evidence>
<dbReference type="InterPro" id="IPR036286">
    <property type="entry name" value="LexA/Signal_pep-like_sf"/>
</dbReference>
<evidence type="ECO:0000259" key="8">
    <source>
        <dbReference type="Pfam" id="PF10502"/>
    </source>
</evidence>
<dbReference type="InterPro" id="IPR000223">
    <property type="entry name" value="Pept_S26A_signal_pept_1"/>
</dbReference>
<dbReference type="eggNOG" id="COG0681">
    <property type="taxonomic scope" value="Bacteria"/>
</dbReference>
<dbReference type="OrthoDB" id="9802919at2"/>
<dbReference type="PROSITE" id="PS00760">
    <property type="entry name" value="SPASE_I_2"/>
    <property type="match status" value="1"/>
</dbReference>
<sequence>MTKKIIYEIKNSLNSAILALLVSIIISQFAQLVTVSGKSMEGTLKNNDKLIISKIAYNKTSPQYKDIVIINKNGYKIIKRVIGVPGDNIKITSNKVFINGQELVEEYINTKERIENSCDIDVTLKDDEIFVMGDNRNHSLDSRDSYIGIINYKKNVIGKVLFSVYPFKEI</sequence>
<feature type="domain" description="Peptidase S26" evidence="8">
    <location>
        <begin position="16"/>
        <end position="164"/>
    </location>
</feature>
<dbReference type="AlphaFoldDB" id="W6SK32"/>
<keyword evidence="7" id="KW-0472">Membrane</keyword>
<accession>W6SK32</accession>
<dbReference type="InterPro" id="IPR019533">
    <property type="entry name" value="Peptidase_S26"/>
</dbReference>
<dbReference type="InterPro" id="IPR019758">
    <property type="entry name" value="Pept_S26A_signal_pept_1_CS"/>
</dbReference>
<evidence type="ECO:0000313" key="9">
    <source>
        <dbReference type="EMBL" id="CDM70150.1"/>
    </source>
</evidence>
<dbReference type="SUPFAM" id="SSF51306">
    <property type="entry name" value="LexA/Signal peptidase"/>
    <property type="match status" value="1"/>
</dbReference>
<evidence type="ECO:0000256" key="6">
    <source>
        <dbReference type="PIRSR" id="PIRSR600223-1"/>
    </source>
</evidence>